<evidence type="ECO:0000313" key="9">
    <source>
        <dbReference type="EMBL" id="MCX2983359.1"/>
    </source>
</evidence>
<comment type="function">
    <text evidence="7">Chaperone involved in the correct folding and assembly of outer membrane proteins. Recognizes specific patterns of aromatic residues and the orientation of their side chains, which are found more frequently in integral outer membrane proteins. May act in both early periplasmic and late outer membrane-associated steps of protein maturation.</text>
</comment>
<comment type="domain">
    <text evidence="7">The PPIase activity resides only in the second parvulin domain. The N-terminal region and the C-terminal tail are necessary and sufficient for the chaperone activity of SurA. The PPIase activity is dispensable for SurA to function as a chaperone. The N-terminal region and the C-terminal tail are also required for porin recognition.</text>
</comment>
<evidence type="ECO:0000256" key="5">
    <source>
        <dbReference type="ARBA" id="ARBA00023186"/>
    </source>
</evidence>
<dbReference type="SUPFAM" id="SSF109998">
    <property type="entry name" value="Triger factor/SurA peptide-binding domain-like"/>
    <property type="match status" value="1"/>
</dbReference>
<organism evidence="9 10">
    <name type="scientific">Candidatus Litorirhabdus singularis</name>
    <dbReference type="NCBI Taxonomy" id="2518993"/>
    <lineage>
        <taxon>Bacteria</taxon>
        <taxon>Pseudomonadati</taxon>
        <taxon>Pseudomonadota</taxon>
        <taxon>Gammaproteobacteria</taxon>
        <taxon>Cellvibrionales</taxon>
        <taxon>Halieaceae</taxon>
        <taxon>Candidatus Litorirhabdus</taxon>
    </lineage>
</organism>
<reference evidence="9" key="1">
    <citation type="submission" date="2019-02" db="EMBL/GenBank/DDBJ databases">
        <authorList>
            <person name="Li S.-H."/>
        </authorList>
    </citation>
    <scope>NUCLEOTIDE SEQUENCE</scope>
    <source>
        <strain evidence="9">IMCC14734</strain>
    </source>
</reference>
<keyword evidence="2 7" id="KW-0677">Repeat</keyword>
<keyword evidence="5 7" id="KW-0143">Chaperone</keyword>
<accession>A0ABT3TMV2</accession>
<comment type="caution">
    <text evidence="9">The sequence shown here is derived from an EMBL/GenBank/DDBJ whole genome shotgun (WGS) entry which is preliminary data.</text>
</comment>
<dbReference type="SUPFAM" id="SSF54534">
    <property type="entry name" value="FKBP-like"/>
    <property type="match status" value="2"/>
</dbReference>
<comment type="subcellular location">
    <subcellularLocation>
        <location evidence="7">Periplasm</location>
    </subcellularLocation>
    <text evidence="7">Is capable of associating with the outer membrane.</text>
</comment>
<dbReference type="PANTHER" id="PTHR47637:SF1">
    <property type="entry name" value="CHAPERONE SURA"/>
    <property type="match status" value="1"/>
</dbReference>
<protein>
    <recommendedName>
        <fullName evidence="7">Chaperone SurA</fullName>
    </recommendedName>
    <alternativeName>
        <fullName evidence="7">Peptidyl-prolyl cis-trans isomerase SurA</fullName>
        <shortName evidence="7">PPIase SurA</shortName>
        <ecNumber evidence="7">5.2.1.8</ecNumber>
    </alternativeName>
    <alternativeName>
        <fullName evidence="7">Rotamase SurA</fullName>
    </alternativeName>
</protein>
<dbReference type="InterPro" id="IPR015391">
    <property type="entry name" value="SurA_N"/>
</dbReference>
<dbReference type="Gene3D" id="3.10.50.40">
    <property type="match status" value="2"/>
</dbReference>
<dbReference type="EMBL" id="SHNN01000007">
    <property type="protein sequence ID" value="MCX2983359.1"/>
    <property type="molecule type" value="Genomic_DNA"/>
</dbReference>
<sequence length="425" mass="47812" precursor="true">MIRKTWRQAALAIAFCCTAMASSADFQPLDSVVAIVEDDVIMSSELRERLNRVRANLEAQQQELPDQNLLVRETLDRLVLESIQLQMAARAGVRIGDAQLNDAVARVAAQNRMSVEQFRVQLEAQGQSYTSMRNSIERELILQRVQSGNVNQRIQITEQEALNYLESEEGEVLTAEQYHLIHALLPIPEGSSLNEAAAKAHVEKLYQRIKAGEEFGPVIASSGEPYLFTGGDLGWRKSDEVPSLFAEVAPTLQIGQSSPPIRSASGFHLVIMAEKRGGTTIVGQNKVRHILVKPSTIRNDEQTREFVARLRRQIIDGADFAELARANSEDIGSAQEGGELGWTNPGQMVPEFEQMVQNVEIGAVSEPFRTQFGWHILQVEDRRQEDMTEIVAMNRAREVLHQRKYQEELDAWLRKIRDEAFVDIK</sequence>
<evidence type="ECO:0000256" key="3">
    <source>
        <dbReference type="ARBA" id="ARBA00022764"/>
    </source>
</evidence>
<feature type="domain" description="PpiC" evidence="8">
    <location>
        <begin position="175"/>
        <end position="274"/>
    </location>
</feature>
<keyword evidence="4 7" id="KW-0697">Rotamase</keyword>
<keyword evidence="1 7" id="KW-0732">Signal</keyword>
<gene>
    <name evidence="7" type="primary">surA</name>
    <name evidence="9" type="ORF">EYC98_21065</name>
</gene>
<dbReference type="EC" id="5.2.1.8" evidence="7"/>
<dbReference type="PROSITE" id="PS50198">
    <property type="entry name" value="PPIC_PPIASE_2"/>
    <property type="match status" value="2"/>
</dbReference>
<evidence type="ECO:0000256" key="2">
    <source>
        <dbReference type="ARBA" id="ARBA00022737"/>
    </source>
</evidence>
<keyword evidence="10" id="KW-1185">Reference proteome</keyword>
<name>A0ABT3TMV2_9GAMM</name>
<dbReference type="InterPro" id="IPR023058">
    <property type="entry name" value="PPIase_PpiC_CS"/>
</dbReference>
<dbReference type="InterPro" id="IPR023034">
    <property type="entry name" value="PPIase_SurA"/>
</dbReference>
<dbReference type="PANTHER" id="PTHR47637">
    <property type="entry name" value="CHAPERONE SURA"/>
    <property type="match status" value="1"/>
</dbReference>
<dbReference type="HAMAP" id="MF_01183">
    <property type="entry name" value="Chaperone_SurA"/>
    <property type="match status" value="1"/>
</dbReference>
<dbReference type="Proteomes" id="UP001143362">
    <property type="component" value="Unassembled WGS sequence"/>
</dbReference>
<dbReference type="Pfam" id="PF09312">
    <property type="entry name" value="SurA_N"/>
    <property type="match status" value="1"/>
</dbReference>
<comment type="catalytic activity">
    <reaction evidence="7">
        <text>[protein]-peptidylproline (omega=180) = [protein]-peptidylproline (omega=0)</text>
        <dbReference type="Rhea" id="RHEA:16237"/>
        <dbReference type="Rhea" id="RHEA-COMP:10747"/>
        <dbReference type="Rhea" id="RHEA-COMP:10748"/>
        <dbReference type="ChEBI" id="CHEBI:83833"/>
        <dbReference type="ChEBI" id="CHEBI:83834"/>
        <dbReference type="EC" id="5.2.1.8"/>
    </reaction>
</comment>
<dbReference type="Pfam" id="PF00639">
    <property type="entry name" value="Rotamase"/>
    <property type="match status" value="2"/>
</dbReference>
<evidence type="ECO:0000256" key="7">
    <source>
        <dbReference type="HAMAP-Rule" id="MF_01183"/>
    </source>
</evidence>
<evidence type="ECO:0000256" key="4">
    <source>
        <dbReference type="ARBA" id="ARBA00023110"/>
    </source>
</evidence>
<evidence type="ECO:0000256" key="6">
    <source>
        <dbReference type="ARBA" id="ARBA00023235"/>
    </source>
</evidence>
<evidence type="ECO:0000256" key="1">
    <source>
        <dbReference type="ARBA" id="ARBA00022729"/>
    </source>
</evidence>
<dbReference type="RefSeq" id="WP_279247395.1">
    <property type="nucleotide sequence ID" value="NZ_SHNN01000007.1"/>
</dbReference>
<feature type="chain" id="PRO_5044937299" description="Chaperone SurA" evidence="7">
    <location>
        <begin position="22"/>
        <end position="425"/>
    </location>
</feature>
<feature type="domain" description="PpiC" evidence="8">
    <location>
        <begin position="282"/>
        <end position="381"/>
    </location>
</feature>
<keyword evidence="6 7" id="KW-0413">Isomerase</keyword>
<evidence type="ECO:0000313" key="10">
    <source>
        <dbReference type="Proteomes" id="UP001143362"/>
    </source>
</evidence>
<dbReference type="InterPro" id="IPR000297">
    <property type="entry name" value="PPIase_PpiC"/>
</dbReference>
<dbReference type="InterPro" id="IPR046357">
    <property type="entry name" value="PPIase_dom_sf"/>
</dbReference>
<evidence type="ECO:0000259" key="8">
    <source>
        <dbReference type="PROSITE" id="PS50198"/>
    </source>
</evidence>
<dbReference type="InterPro" id="IPR050280">
    <property type="entry name" value="OMP_Chaperone_SurA"/>
</dbReference>
<proteinExistence type="inferred from homology"/>
<feature type="signal peptide" evidence="7">
    <location>
        <begin position="1"/>
        <end position="21"/>
    </location>
</feature>
<dbReference type="InterPro" id="IPR027304">
    <property type="entry name" value="Trigger_fact/SurA_dom_sf"/>
</dbReference>
<keyword evidence="3 7" id="KW-0574">Periplasm</keyword>
<dbReference type="Gene3D" id="1.10.4030.10">
    <property type="entry name" value="Porin chaperone SurA, peptide-binding domain"/>
    <property type="match status" value="1"/>
</dbReference>
<dbReference type="PROSITE" id="PS01096">
    <property type="entry name" value="PPIC_PPIASE_1"/>
    <property type="match status" value="1"/>
</dbReference>